<protein>
    <submittedName>
        <fullName evidence="1">Uncharacterized protein</fullName>
    </submittedName>
</protein>
<gene>
    <name evidence="1" type="ORF">LCGC14_2277540</name>
</gene>
<reference evidence="1" key="1">
    <citation type="journal article" date="2015" name="Nature">
        <title>Complex archaea that bridge the gap between prokaryotes and eukaryotes.</title>
        <authorList>
            <person name="Spang A."/>
            <person name="Saw J.H."/>
            <person name="Jorgensen S.L."/>
            <person name="Zaremba-Niedzwiedzka K."/>
            <person name="Martijn J."/>
            <person name="Lind A.E."/>
            <person name="van Eijk R."/>
            <person name="Schleper C."/>
            <person name="Guy L."/>
            <person name="Ettema T.J."/>
        </authorList>
    </citation>
    <scope>NUCLEOTIDE SEQUENCE</scope>
</reference>
<accession>A0A0F9DHD6</accession>
<proteinExistence type="predicted"/>
<organism evidence="1">
    <name type="scientific">marine sediment metagenome</name>
    <dbReference type="NCBI Taxonomy" id="412755"/>
    <lineage>
        <taxon>unclassified sequences</taxon>
        <taxon>metagenomes</taxon>
        <taxon>ecological metagenomes</taxon>
    </lineage>
</organism>
<evidence type="ECO:0000313" key="1">
    <source>
        <dbReference type="EMBL" id="KKL53231.1"/>
    </source>
</evidence>
<name>A0A0F9DHD6_9ZZZZ</name>
<dbReference type="AlphaFoldDB" id="A0A0F9DHD6"/>
<sequence length="78" mass="8780">MTPRERALVISARGGQILLPFDAGDAEVRFSSRWKLVEDIAEAIREGIREAVMKDKGRRLLERAIKVPLPDPRAEVGR</sequence>
<comment type="caution">
    <text evidence="1">The sequence shown here is derived from an EMBL/GenBank/DDBJ whole genome shotgun (WGS) entry which is preliminary data.</text>
</comment>
<dbReference type="EMBL" id="LAZR01031618">
    <property type="protein sequence ID" value="KKL53231.1"/>
    <property type="molecule type" value="Genomic_DNA"/>
</dbReference>